<comment type="catalytic activity">
    <reaction evidence="14">
        <text>13,14-dihydro-15-oxo-prostaglandin F1alpha + NADP(+) = 15-oxoprostaglandin F1alpha + NADPH + H(+)</text>
        <dbReference type="Rhea" id="RHEA:50592"/>
        <dbReference type="ChEBI" id="CHEBI:15378"/>
        <dbReference type="ChEBI" id="CHEBI:57783"/>
        <dbReference type="ChEBI" id="CHEBI:58349"/>
        <dbReference type="ChEBI" id="CHEBI:79072"/>
        <dbReference type="ChEBI" id="CHEBI:133411"/>
    </reaction>
    <physiologicalReaction direction="right-to-left" evidence="14">
        <dbReference type="Rhea" id="RHEA:50594"/>
    </physiologicalReaction>
</comment>
<dbReference type="EC" id="1.3.1.48" evidence="4"/>
<organism evidence="19 20">
    <name type="scientific">Oryzias latipes</name>
    <name type="common">Japanese rice fish</name>
    <name type="synonym">Japanese killifish</name>
    <dbReference type="NCBI Taxonomy" id="8090"/>
    <lineage>
        <taxon>Eukaryota</taxon>
        <taxon>Metazoa</taxon>
        <taxon>Chordata</taxon>
        <taxon>Craniata</taxon>
        <taxon>Vertebrata</taxon>
        <taxon>Euteleostomi</taxon>
        <taxon>Actinopterygii</taxon>
        <taxon>Neopterygii</taxon>
        <taxon>Teleostei</taxon>
        <taxon>Neoteleostei</taxon>
        <taxon>Acanthomorphata</taxon>
        <taxon>Ovalentaria</taxon>
        <taxon>Atherinomorphae</taxon>
        <taxon>Beloniformes</taxon>
        <taxon>Adrianichthyidae</taxon>
        <taxon>Oryziinae</taxon>
        <taxon>Oryzias</taxon>
    </lineage>
</organism>
<evidence type="ECO:0000259" key="17">
    <source>
        <dbReference type="Pfam" id="PF00107"/>
    </source>
</evidence>
<dbReference type="Proteomes" id="UP000265200">
    <property type="component" value="Chromosome 22"/>
</dbReference>
<dbReference type="SUPFAM" id="SSF51735">
    <property type="entry name" value="NAD(P)-binding Rossmann-fold domains"/>
    <property type="match status" value="1"/>
</dbReference>
<feature type="domain" description="Alcohol dehydrogenase-like C-terminal" evidence="17">
    <location>
        <begin position="212"/>
        <end position="308"/>
    </location>
</feature>
<comment type="subunit">
    <text evidence="3">Monomer.</text>
</comment>
<keyword evidence="7" id="KW-0521">NADP</keyword>
<protein>
    <recommendedName>
        <fullName evidence="5">Prostaglandin reductase 2</fullName>
        <ecNumber evidence="4">1.3.1.48</ecNumber>
    </recommendedName>
    <alternativeName>
        <fullName evidence="10">15-oxoprostaglandin 13-reductase</fullName>
    </alternativeName>
</protein>
<dbReference type="InterPro" id="IPR041694">
    <property type="entry name" value="ADH_N_2"/>
</dbReference>
<evidence type="ECO:0000256" key="16">
    <source>
        <dbReference type="ARBA" id="ARBA00049070"/>
    </source>
</evidence>
<keyword evidence="8" id="KW-0560">Oxidoreductase</keyword>
<dbReference type="InterPro" id="IPR037399">
    <property type="entry name" value="PTGR2"/>
</dbReference>
<dbReference type="PANTHER" id="PTHR43205">
    <property type="entry name" value="PROSTAGLANDIN REDUCTASE"/>
    <property type="match status" value="1"/>
</dbReference>
<dbReference type="InterPro" id="IPR011032">
    <property type="entry name" value="GroES-like_sf"/>
</dbReference>
<comment type="catalytic activity">
    <reaction evidence="13">
        <text>13,14-dihydro-15-oxo-prostaglandin E2 + NADP(+) = 15-oxoprostaglandin E2 + NADPH + H(+)</text>
        <dbReference type="Rhea" id="RHEA:11912"/>
        <dbReference type="ChEBI" id="CHEBI:15378"/>
        <dbReference type="ChEBI" id="CHEBI:57400"/>
        <dbReference type="ChEBI" id="CHEBI:57402"/>
        <dbReference type="ChEBI" id="CHEBI:57783"/>
        <dbReference type="ChEBI" id="CHEBI:58349"/>
        <dbReference type="EC" id="1.3.1.48"/>
    </reaction>
    <physiologicalReaction direction="right-to-left" evidence="13">
        <dbReference type="Rhea" id="RHEA:11914"/>
    </physiologicalReaction>
</comment>
<sequence length="404" mass="44526">MFFKNQFHVHKSNQFKANSEIIQSVASLQRFGRILNSGLNPFEKMQVQRVVLNSRPGTNGVPVPENFRLEEITLVPDLKDGEVLVRTLYLSVDPYMRCRMNEYSGAEYLTSWQLSECLDGGGVGVVQTSRCSTFTEGDVVTSFNWPWQTQAIVKGNALQKVDPQLADGHLSYFLGAVGLTGLTALLGIREKGNVTKGADQTMVVSGAAGACGSLAGQIGRLDGCARVVGICGSDEKCKTLKEDLGFSAAVNYRREDVAVRLKESCPDGVDVYFDNVGGPISDAVISQMNHRGHVVLCGQISQYNKDVPYPPPLSEQTEETLQSRSITRERFVVLSYMSKAEAGLCELSQWIKSGQIKVLETVVSGIENIGGVSLFLWKLFFFLFFTARLEFDRFSFLSQVHFAP</sequence>
<keyword evidence="9" id="KW-0443">Lipid metabolism</keyword>
<feature type="domain" description="Oxidoreductase N-terminal" evidence="18">
    <location>
        <begin position="49"/>
        <end position="161"/>
    </location>
</feature>
<dbReference type="GO" id="GO:0047522">
    <property type="term" value="F:15-oxoprostaglandin 13-reductase [NAD(P)+] activity"/>
    <property type="evidence" value="ECO:0007669"/>
    <property type="project" value="UniProtKB-EC"/>
</dbReference>
<dbReference type="Gene3D" id="3.90.180.10">
    <property type="entry name" value="Medium-chain alcohol dehydrogenases, catalytic domain"/>
    <property type="match status" value="1"/>
</dbReference>
<dbReference type="InterPro" id="IPR013149">
    <property type="entry name" value="ADH-like_C"/>
</dbReference>
<evidence type="ECO:0000256" key="1">
    <source>
        <dbReference type="ARBA" id="ARBA00004496"/>
    </source>
</evidence>
<evidence type="ECO:0000256" key="15">
    <source>
        <dbReference type="ARBA" id="ARBA00048290"/>
    </source>
</evidence>
<evidence type="ECO:0000256" key="2">
    <source>
        <dbReference type="ARBA" id="ARBA00010460"/>
    </source>
</evidence>
<evidence type="ECO:0000313" key="20">
    <source>
        <dbReference type="Proteomes" id="UP000265200"/>
    </source>
</evidence>
<evidence type="ECO:0000256" key="4">
    <source>
        <dbReference type="ARBA" id="ARBA00011981"/>
    </source>
</evidence>
<evidence type="ECO:0000256" key="11">
    <source>
        <dbReference type="ARBA" id="ARBA00045413"/>
    </source>
</evidence>
<dbReference type="GO" id="GO:0006693">
    <property type="term" value="P:prostaglandin metabolic process"/>
    <property type="evidence" value="ECO:0007669"/>
    <property type="project" value="InterPro"/>
</dbReference>
<dbReference type="InterPro" id="IPR045010">
    <property type="entry name" value="MDR_fam"/>
</dbReference>
<evidence type="ECO:0000256" key="3">
    <source>
        <dbReference type="ARBA" id="ARBA00011245"/>
    </source>
</evidence>
<comment type="function">
    <text evidence="11">Functions as 15-oxo-prostaglandin 13-reductase and acts on 15-keto-PGE1, 15-keto-PGE2, 15-keto-PGE1-alpha and 15-keto-PGE2-alpha with highest activity towards 15-keto-PGE2. Overexpression represses transcriptional activity of PPARG and inhibits adipocyte differentiation.</text>
</comment>
<evidence type="ECO:0000313" key="19">
    <source>
        <dbReference type="Ensembl" id="ENSORLP00015033574.1"/>
    </source>
</evidence>
<reference evidence="19 20" key="2">
    <citation type="submission" date="2017-04" db="EMBL/GenBank/DDBJ databases">
        <title>CpG methylation of centromeres and impact of large insertions on vertebrate speciation.</title>
        <authorList>
            <person name="Ichikawa K."/>
            <person name="Yoshimura J."/>
            <person name="Morishita S."/>
        </authorList>
    </citation>
    <scope>NUCLEOTIDE SEQUENCE</scope>
    <source>
        <strain evidence="19 20">HSOK</strain>
    </source>
</reference>
<evidence type="ECO:0000256" key="6">
    <source>
        <dbReference type="ARBA" id="ARBA00022490"/>
    </source>
</evidence>
<dbReference type="AlphaFoldDB" id="A0A3P9JMX5"/>
<dbReference type="Pfam" id="PF16884">
    <property type="entry name" value="ADH_N_2"/>
    <property type="match status" value="1"/>
</dbReference>
<dbReference type="PANTHER" id="PTHR43205:SF5">
    <property type="entry name" value="PROSTAGLANDIN REDUCTASE 2"/>
    <property type="match status" value="1"/>
</dbReference>
<evidence type="ECO:0000256" key="13">
    <source>
        <dbReference type="ARBA" id="ARBA00047834"/>
    </source>
</evidence>
<evidence type="ECO:0000256" key="14">
    <source>
        <dbReference type="ARBA" id="ARBA00047878"/>
    </source>
</evidence>
<evidence type="ECO:0000259" key="18">
    <source>
        <dbReference type="Pfam" id="PF16884"/>
    </source>
</evidence>
<evidence type="ECO:0000256" key="5">
    <source>
        <dbReference type="ARBA" id="ARBA00020652"/>
    </source>
</evidence>
<reference evidence="19" key="3">
    <citation type="submission" date="2025-08" db="UniProtKB">
        <authorList>
            <consortium name="Ensembl"/>
        </authorList>
    </citation>
    <scope>IDENTIFICATION</scope>
    <source>
        <strain evidence="19">HSOK</strain>
    </source>
</reference>
<dbReference type="FunFam" id="3.40.50.720:FF:000121">
    <property type="entry name" value="Prostaglandin reductase 2"/>
    <property type="match status" value="1"/>
</dbReference>
<evidence type="ECO:0000256" key="9">
    <source>
        <dbReference type="ARBA" id="ARBA00023098"/>
    </source>
</evidence>
<dbReference type="Ensembl" id="ENSORLT00015034974.1">
    <property type="protein sequence ID" value="ENSORLP00015033574.1"/>
    <property type="gene ID" value="ENSORLG00015019074.1"/>
</dbReference>
<comment type="subcellular location">
    <subcellularLocation>
        <location evidence="1">Cytoplasm</location>
    </subcellularLocation>
</comment>
<dbReference type="Gene3D" id="3.40.50.720">
    <property type="entry name" value="NAD(P)-binding Rossmann-like Domain"/>
    <property type="match status" value="1"/>
</dbReference>
<comment type="similarity">
    <text evidence="2">Belongs to the NADP-dependent oxidoreductase L4BD family.</text>
</comment>
<dbReference type="InterPro" id="IPR036291">
    <property type="entry name" value="NAD(P)-bd_dom_sf"/>
</dbReference>
<evidence type="ECO:0000256" key="8">
    <source>
        <dbReference type="ARBA" id="ARBA00023002"/>
    </source>
</evidence>
<dbReference type="Pfam" id="PF00107">
    <property type="entry name" value="ADH_zinc_N"/>
    <property type="match status" value="1"/>
</dbReference>
<comment type="catalytic activity">
    <reaction evidence="12">
        <text>13,14-dihydro-15-oxo-prostaglandin E2 + NAD(+) = 15-oxoprostaglandin E2 + NADH + H(+)</text>
        <dbReference type="Rhea" id="RHEA:11916"/>
        <dbReference type="ChEBI" id="CHEBI:15378"/>
        <dbReference type="ChEBI" id="CHEBI:57400"/>
        <dbReference type="ChEBI" id="CHEBI:57402"/>
        <dbReference type="ChEBI" id="CHEBI:57540"/>
        <dbReference type="ChEBI" id="CHEBI:57945"/>
        <dbReference type="EC" id="1.3.1.48"/>
    </reaction>
    <physiologicalReaction direction="right-to-left" evidence="12">
        <dbReference type="Rhea" id="RHEA:11918"/>
    </physiologicalReaction>
</comment>
<proteinExistence type="inferred from homology"/>
<comment type="catalytic activity">
    <reaction evidence="15">
        <text>13,14-dihydro-15-oxo-PGF2alpha + NADP(+) = 15-oxoprostaglandin F2alpha + NADPH + H(+)</text>
        <dbReference type="Rhea" id="RHEA:50588"/>
        <dbReference type="ChEBI" id="CHEBI:15378"/>
        <dbReference type="ChEBI" id="CHEBI:57783"/>
        <dbReference type="ChEBI" id="CHEBI:58349"/>
        <dbReference type="ChEBI" id="CHEBI:133374"/>
        <dbReference type="ChEBI" id="CHEBI:133409"/>
    </reaction>
    <physiologicalReaction direction="right-to-left" evidence="15">
        <dbReference type="Rhea" id="RHEA:50590"/>
    </physiologicalReaction>
</comment>
<evidence type="ECO:0000256" key="12">
    <source>
        <dbReference type="ARBA" id="ARBA00047581"/>
    </source>
</evidence>
<dbReference type="GO" id="GO:0005737">
    <property type="term" value="C:cytoplasm"/>
    <property type="evidence" value="ECO:0007669"/>
    <property type="project" value="UniProtKB-SubCell"/>
</dbReference>
<name>A0A3P9JMX5_ORYLA</name>
<accession>A0A3P9JMX5</accession>
<dbReference type="CDD" id="cd08293">
    <property type="entry name" value="PTGR2"/>
    <property type="match status" value="1"/>
</dbReference>
<comment type="catalytic activity">
    <reaction evidence="16">
        <text>13,14-dihydro-15-oxo-prostaglandin E1 + NADP(+) = 15-oxoprostaglandin E1 + NADPH + H(+)</text>
        <dbReference type="Rhea" id="RHEA:50584"/>
        <dbReference type="ChEBI" id="CHEBI:15378"/>
        <dbReference type="ChEBI" id="CHEBI:57401"/>
        <dbReference type="ChEBI" id="CHEBI:57783"/>
        <dbReference type="ChEBI" id="CHEBI:58349"/>
        <dbReference type="ChEBI" id="CHEBI:133408"/>
    </reaction>
    <physiologicalReaction direction="right-to-left" evidence="16">
        <dbReference type="Rhea" id="RHEA:50586"/>
    </physiologicalReaction>
</comment>
<dbReference type="SUPFAM" id="SSF50129">
    <property type="entry name" value="GroES-like"/>
    <property type="match status" value="1"/>
</dbReference>
<evidence type="ECO:0000256" key="7">
    <source>
        <dbReference type="ARBA" id="ARBA00022857"/>
    </source>
</evidence>
<reference evidence="19" key="4">
    <citation type="submission" date="2025-09" db="UniProtKB">
        <authorList>
            <consortium name="Ensembl"/>
        </authorList>
    </citation>
    <scope>IDENTIFICATION</scope>
    <source>
        <strain evidence="19">HSOK</strain>
    </source>
</reference>
<keyword evidence="6" id="KW-0963">Cytoplasm</keyword>
<reference key="1">
    <citation type="journal article" date="2007" name="Nature">
        <title>The medaka draft genome and insights into vertebrate genome evolution.</title>
        <authorList>
            <person name="Kasahara M."/>
            <person name="Naruse K."/>
            <person name="Sasaki S."/>
            <person name="Nakatani Y."/>
            <person name="Qu W."/>
            <person name="Ahsan B."/>
            <person name="Yamada T."/>
            <person name="Nagayasu Y."/>
            <person name="Doi K."/>
            <person name="Kasai Y."/>
            <person name="Jindo T."/>
            <person name="Kobayashi D."/>
            <person name="Shimada A."/>
            <person name="Toyoda A."/>
            <person name="Kuroki Y."/>
            <person name="Fujiyama A."/>
            <person name="Sasaki T."/>
            <person name="Shimizu A."/>
            <person name="Asakawa S."/>
            <person name="Shimizu N."/>
            <person name="Hashimoto S."/>
            <person name="Yang J."/>
            <person name="Lee Y."/>
            <person name="Matsushima K."/>
            <person name="Sugano S."/>
            <person name="Sakaizumi M."/>
            <person name="Narita T."/>
            <person name="Ohishi K."/>
            <person name="Haga S."/>
            <person name="Ohta F."/>
            <person name="Nomoto H."/>
            <person name="Nogata K."/>
            <person name="Morishita T."/>
            <person name="Endo T."/>
            <person name="Shin-I T."/>
            <person name="Takeda H."/>
            <person name="Morishita S."/>
            <person name="Kohara Y."/>
        </authorList>
    </citation>
    <scope>NUCLEOTIDE SEQUENCE [LARGE SCALE GENOMIC DNA]</scope>
    <source>
        <strain>Hd-rR</strain>
    </source>
</reference>
<evidence type="ECO:0000256" key="10">
    <source>
        <dbReference type="ARBA" id="ARBA00033119"/>
    </source>
</evidence>